<dbReference type="Pfam" id="PF05036">
    <property type="entry name" value="SPOR"/>
    <property type="match status" value="1"/>
</dbReference>
<dbReference type="Pfam" id="PF01520">
    <property type="entry name" value="Amidase_3"/>
    <property type="match status" value="1"/>
</dbReference>
<gene>
    <name evidence="3" type="ORF">H171_2568</name>
</gene>
<organism evidence="3 4">
    <name type="scientific">[Clostridium] celerecrescens 18A</name>
    <dbReference type="NCBI Taxonomy" id="1286362"/>
    <lineage>
        <taxon>Bacteria</taxon>
        <taxon>Bacillati</taxon>
        <taxon>Bacillota</taxon>
        <taxon>Clostridia</taxon>
        <taxon>Lachnospirales</taxon>
        <taxon>Lachnospiraceae</taxon>
        <taxon>Lacrimispora</taxon>
    </lineage>
</organism>
<dbReference type="GO" id="GO:0009253">
    <property type="term" value="P:peptidoglycan catabolic process"/>
    <property type="evidence" value="ECO:0007669"/>
    <property type="project" value="InterPro"/>
</dbReference>
<dbReference type="GO" id="GO:0008745">
    <property type="term" value="F:N-acetylmuramoyl-L-alanine amidase activity"/>
    <property type="evidence" value="ECO:0007669"/>
    <property type="project" value="InterPro"/>
</dbReference>
<evidence type="ECO:0000259" key="2">
    <source>
        <dbReference type="PROSITE" id="PS51724"/>
    </source>
</evidence>
<dbReference type="GO" id="GO:0030288">
    <property type="term" value="C:outer membrane-bounded periplasmic space"/>
    <property type="evidence" value="ECO:0007669"/>
    <property type="project" value="TreeGrafter"/>
</dbReference>
<evidence type="ECO:0000313" key="4">
    <source>
        <dbReference type="Proteomes" id="UP000231092"/>
    </source>
</evidence>
<dbReference type="PANTHER" id="PTHR30404">
    <property type="entry name" value="N-ACETYLMURAMOYL-L-ALANINE AMIDASE"/>
    <property type="match status" value="1"/>
</dbReference>
<evidence type="ECO:0000313" key="3">
    <source>
        <dbReference type="EMBL" id="PJJ29039.1"/>
    </source>
</evidence>
<dbReference type="AlphaFoldDB" id="A0A2M8Z6H5"/>
<dbReference type="GO" id="GO:0042834">
    <property type="term" value="F:peptidoglycan binding"/>
    <property type="evidence" value="ECO:0007669"/>
    <property type="project" value="InterPro"/>
</dbReference>
<protein>
    <submittedName>
        <fullName evidence="3">N-acetylmuramoyl-L-alanine amidase</fullName>
    </submittedName>
</protein>
<dbReference type="SUPFAM" id="SSF53187">
    <property type="entry name" value="Zn-dependent exopeptidases"/>
    <property type="match status" value="1"/>
</dbReference>
<evidence type="ECO:0000256" key="1">
    <source>
        <dbReference type="ARBA" id="ARBA00022801"/>
    </source>
</evidence>
<dbReference type="Proteomes" id="UP000231092">
    <property type="component" value="Unassembled WGS sequence"/>
</dbReference>
<dbReference type="SUPFAM" id="SSF110997">
    <property type="entry name" value="Sporulation related repeat"/>
    <property type="match status" value="1"/>
</dbReference>
<dbReference type="PROSITE" id="PS51724">
    <property type="entry name" value="SPOR"/>
    <property type="match status" value="1"/>
</dbReference>
<dbReference type="InterPro" id="IPR036680">
    <property type="entry name" value="SPOR-like_sf"/>
</dbReference>
<dbReference type="Gene3D" id="3.30.70.1070">
    <property type="entry name" value="Sporulation related repeat"/>
    <property type="match status" value="1"/>
</dbReference>
<dbReference type="Gene3D" id="3.40.630.40">
    <property type="entry name" value="Zn-dependent exopeptidases"/>
    <property type="match status" value="1"/>
</dbReference>
<dbReference type="InterPro" id="IPR050695">
    <property type="entry name" value="N-acetylmuramoyl_amidase_3"/>
</dbReference>
<sequence>MAERMIVVIDAGHGGTDPGATFDGRQEKDDNLRLAMAVGRILADNGMDVRYTRTDDTYNTPLEKAVMANDAEADFLVSIHRNAMPVPGTGSGIEVLVFEDKGVSGKLARNIGEALNKTGFTNLGTVERPGLVVLRRTKLPSVLVEAGFIDNEEDNSLFDQNFQMIAQGIAEGTLNSVYEQAATCPEYYQVQTGAFRVHTLAEDQVNTLKAQGFPAFVVYEDGLYKVRVGAFRNIDNAVRMEHTLRRNGYNTFMVKRPAVF</sequence>
<dbReference type="EMBL" id="PGET01000001">
    <property type="protein sequence ID" value="PJJ29039.1"/>
    <property type="molecule type" value="Genomic_DNA"/>
</dbReference>
<keyword evidence="1" id="KW-0378">Hydrolase</keyword>
<dbReference type="InterPro" id="IPR007730">
    <property type="entry name" value="SPOR-like_dom"/>
</dbReference>
<name>A0A2M8Z6H5_9FIRM</name>
<proteinExistence type="predicted"/>
<dbReference type="SMART" id="SM00646">
    <property type="entry name" value="Ami_3"/>
    <property type="match status" value="1"/>
</dbReference>
<dbReference type="CDD" id="cd02696">
    <property type="entry name" value="MurNAc-LAA"/>
    <property type="match status" value="1"/>
</dbReference>
<dbReference type="InterPro" id="IPR002508">
    <property type="entry name" value="MurNAc-LAA_cat"/>
</dbReference>
<dbReference type="PANTHER" id="PTHR30404:SF0">
    <property type="entry name" value="N-ACETYLMURAMOYL-L-ALANINE AMIDASE AMIC"/>
    <property type="match status" value="1"/>
</dbReference>
<reference evidence="3 4" key="1">
    <citation type="submission" date="2017-11" db="EMBL/GenBank/DDBJ databases">
        <title>Understudied soil microbes with underappreciated capabilities: Untangling the Clostridium saccharolyticum group.</title>
        <authorList>
            <person name="Leschine S."/>
        </authorList>
    </citation>
    <scope>NUCLEOTIDE SEQUENCE [LARGE SCALE GENOMIC DNA]</scope>
    <source>
        <strain evidence="3 4">18A</strain>
    </source>
</reference>
<accession>A0A2M8Z6H5</accession>
<comment type="caution">
    <text evidence="3">The sequence shown here is derived from an EMBL/GenBank/DDBJ whole genome shotgun (WGS) entry which is preliminary data.</text>
</comment>
<feature type="domain" description="SPOR" evidence="2">
    <location>
        <begin position="182"/>
        <end position="257"/>
    </location>
</feature>